<gene>
    <name evidence="2" type="ORF">PSM36_1935</name>
</gene>
<dbReference type="PANTHER" id="PTHR36842">
    <property type="entry name" value="PROTEIN TOLB HOMOLOG"/>
    <property type="match status" value="1"/>
</dbReference>
<organism evidence="2 3">
    <name type="scientific">Proteiniphilum saccharofermentans</name>
    <dbReference type="NCBI Taxonomy" id="1642647"/>
    <lineage>
        <taxon>Bacteria</taxon>
        <taxon>Pseudomonadati</taxon>
        <taxon>Bacteroidota</taxon>
        <taxon>Bacteroidia</taxon>
        <taxon>Bacteroidales</taxon>
        <taxon>Dysgonomonadaceae</taxon>
        <taxon>Proteiniphilum</taxon>
    </lineage>
</organism>
<dbReference type="KEGG" id="psac:PSM36_1935"/>
<dbReference type="Gene3D" id="2.120.10.30">
    <property type="entry name" value="TolB, C-terminal domain"/>
    <property type="match status" value="1"/>
</dbReference>
<dbReference type="Proteomes" id="UP000187464">
    <property type="component" value="Chromosome I"/>
</dbReference>
<sequence length="337" mass="38551">MGGSYLENFRENLIFWIWELKNNLKIIEMKTFLLHTFIFFTFLITAEITAQNTPISSELVLLDVETGKEKIILHEQRHFEAPNWSRDGKHLIINTKGKLEKISVKGKHLGIIDTGFADNCNNDHGLSFDGKWLIISHNDPRVSSSGGNSRIFILAANGGIPRLITSNYPSYWHGISPDNQWVTYCAMRDGQWDVYKAHVITGEEIRLTDADGLDDGPEYSYDGEWIYFNSHRTGRMHIYRMRPDGSEQTQLTFDDYDNWFPHPGPDNKSVAYIAYIEDQKGAHPFGKDVKLRLLDVETGESRDLTPIFYGGQGTLNVHSWSPDGKQIAFVRYNSKAE</sequence>
<dbReference type="STRING" id="1642647.PSM36_1935"/>
<dbReference type="InterPro" id="IPR011659">
    <property type="entry name" value="WD40"/>
</dbReference>
<reference evidence="2 3" key="1">
    <citation type="submission" date="2016-08" db="EMBL/GenBank/DDBJ databases">
        <authorList>
            <person name="Seilhamer J.J."/>
        </authorList>
    </citation>
    <scope>NUCLEOTIDE SEQUENCE [LARGE SCALE GENOMIC DNA]</scope>
    <source>
        <strain evidence="2">M3/6</strain>
    </source>
</reference>
<evidence type="ECO:0000313" key="2">
    <source>
        <dbReference type="EMBL" id="SCD20745.1"/>
    </source>
</evidence>
<dbReference type="EMBL" id="LT605205">
    <property type="protein sequence ID" value="SCD20745.1"/>
    <property type="molecule type" value="Genomic_DNA"/>
</dbReference>
<dbReference type="PANTHER" id="PTHR36842:SF1">
    <property type="entry name" value="PROTEIN TOLB"/>
    <property type="match status" value="1"/>
</dbReference>
<proteinExistence type="inferred from homology"/>
<accession>A0A1R3T9U6</accession>
<keyword evidence="3" id="KW-1185">Reference proteome</keyword>
<dbReference type="Pfam" id="PF07676">
    <property type="entry name" value="PD40"/>
    <property type="match status" value="3"/>
</dbReference>
<dbReference type="SUPFAM" id="SSF82171">
    <property type="entry name" value="DPP6 N-terminal domain-like"/>
    <property type="match status" value="1"/>
</dbReference>
<comment type="similarity">
    <text evidence="1">Belongs to the TolB family.</text>
</comment>
<protein>
    <submittedName>
        <fullName evidence="2">Periplasmic component of the Tol biopolymer transport system</fullName>
    </submittedName>
</protein>
<name>A0A1R3T9U6_9BACT</name>
<dbReference type="AlphaFoldDB" id="A0A1R3T9U6"/>
<evidence type="ECO:0000313" key="3">
    <source>
        <dbReference type="Proteomes" id="UP000187464"/>
    </source>
</evidence>
<evidence type="ECO:0000256" key="1">
    <source>
        <dbReference type="ARBA" id="ARBA00009820"/>
    </source>
</evidence>
<dbReference type="InterPro" id="IPR011042">
    <property type="entry name" value="6-blade_b-propeller_TolB-like"/>
</dbReference>